<organism evidence="2 3">
    <name type="scientific">Maioricimonas rarisocia</name>
    <dbReference type="NCBI Taxonomy" id="2528026"/>
    <lineage>
        <taxon>Bacteria</taxon>
        <taxon>Pseudomonadati</taxon>
        <taxon>Planctomycetota</taxon>
        <taxon>Planctomycetia</taxon>
        <taxon>Planctomycetales</taxon>
        <taxon>Planctomycetaceae</taxon>
        <taxon>Maioricimonas</taxon>
    </lineage>
</organism>
<accession>A0A517ZAY8</accession>
<dbReference type="KEGG" id="mri:Mal4_40120"/>
<reference evidence="2 3" key="1">
    <citation type="submission" date="2019-02" db="EMBL/GenBank/DDBJ databases">
        <title>Deep-cultivation of Planctomycetes and their phenomic and genomic characterization uncovers novel biology.</title>
        <authorList>
            <person name="Wiegand S."/>
            <person name="Jogler M."/>
            <person name="Boedeker C."/>
            <person name="Pinto D."/>
            <person name="Vollmers J."/>
            <person name="Rivas-Marin E."/>
            <person name="Kohn T."/>
            <person name="Peeters S.H."/>
            <person name="Heuer A."/>
            <person name="Rast P."/>
            <person name="Oberbeckmann S."/>
            <person name="Bunk B."/>
            <person name="Jeske O."/>
            <person name="Meyerdierks A."/>
            <person name="Storesund J.E."/>
            <person name="Kallscheuer N."/>
            <person name="Luecker S."/>
            <person name="Lage O.M."/>
            <person name="Pohl T."/>
            <person name="Merkel B.J."/>
            <person name="Hornburger P."/>
            <person name="Mueller R.-W."/>
            <person name="Bruemmer F."/>
            <person name="Labrenz M."/>
            <person name="Spormann A.M."/>
            <person name="Op den Camp H."/>
            <person name="Overmann J."/>
            <person name="Amann R."/>
            <person name="Jetten M.S.M."/>
            <person name="Mascher T."/>
            <person name="Medema M.H."/>
            <person name="Devos D.P."/>
            <person name="Kaster A.-K."/>
            <person name="Ovreas L."/>
            <person name="Rohde M."/>
            <person name="Galperin M.Y."/>
            <person name="Jogler C."/>
        </authorList>
    </citation>
    <scope>NUCLEOTIDE SEQUENCE [LARGE SCALE GENOMIC DNA]</scope>
    <source>
        <strain evidence="2 3">Mal4</strain>
    </source>
</reference>
<proteinExistence type="predicted"/>
<keyword evidence="3" id="KW-1185">Reference proteome</keyword>
<feature type="region of interest" description="Disordered" evidence="1">
    <location>
        <begin position="31"/>
        <end position="54"/>
    </location>
</feature>
<protein>
    <submittedName>
        <fullName evidence="2">Uncharacterized protein</fullName>
    </submittedName>
</protein>
<gene>
    <name evidence="2" type="ORF">Mal4_40120</name>
</gene>
<dbReference type="AlphaFoldDB" id="A0A517ZAY8"/>
<evidence type="ECO:0000256" key="1">
    <source>
        <dbReference type="SAM" id="MobiDB-lite"/>
    </source>
</evidence>
<dbReference type="Proteomes" id="UP000320496">
    <property type="component" value="Chromosome"/>
</dbReference>
<sequence length="77" mass="9027">MRNRRTGAIVTDGDGLPRYVQTTIRERIRIGEPPEYPSEPQPLDEQGRVIVDPTPDDIRQIEIDRYRELPFSRLPLR</sequence>
<dbReference type="EMBL" id="CP036275">
    <property type="protein sequence ID" value="QDU39666.1"/>
    <property type="molecule type" value="Genomic_DNA"/>
</dbReference>
<name>A0A517ZAY8_9PLAN</name>
<evidence type="ECO:0000313" key="3">
    <source>
        <dbReference type="Proteomes" id="UP000320496"/>
    </source>
</evidence>
<evidence type="ECO:0000313" key="2">
    <source>
        <dbReference type="EMBL" id="QDU39666.1"/>
    </source>
</evidence>